<gene>
    <name evidence="2" type="ORF">D7V32_02630</name>
</gene>
<proteinExistence type="predicted"/>
<dbReference type="Pfam" id="PF00717">
    <property type="entry name" value="Peptidase_S24"/>
    <property type="match status" value="1"/>
</dbReference>
<reference evidence="2 3" key="1">
    <citation type="submission" date="2018-09" db="EMBL/GenBank/DDBJ databases">
        <title>The draft genome of Acinetobacter spp. strains.</title>
        <authorList>
            <person name="Qin J."/>
            <person name="Feng Y."/>
            <person name="Zong Z."/>
        </authorList>
    </citation>
    <scope>NUCLEOTIDE SEQUENCE [LARGE SCALE GENOMIC DNA]</scope>
    <source>
        <strain evidence="2 3">WCHAc060012</strain>
    </source>
</reference>
<dbReference type="InterPro" id="IPR039418">
    <property type="entry name" value="LexA-like"/>
</dbReference>
<dbReference type="Proteomes" id="UP000282388">
    <property type="component" value="Unassembled WGS sequence"/>
</dbReference>
<dbReference type="InterPro" id="IPR036286">
    <property type="entry name" value="LexA/Signal_pep-like_sf"/>
</dbReference>
<organism evidence="2 3">
    <name type="scientific">Acinetobacter tianfuensis</name>
    <dbReference type="NCBI Taxonomy" id="2419603"/>
    <lineage>
        <taxon>Bacteria</taxon>
        <taxon>Pseudomonadati</taxon>
        <taxon>Pseudomonadota</taxon>
        <taxon>Gammaproteobacteria</taxon>
        <taxon>Moraxellales</taxon>
        <taxon>Moraxellaceae</taxon>
        <taxon>Acinetobacter</taxon>
    </lineage>
</organism>
<evidence type="ECO:0000259" key="1">
    <source>
        <dbReference type="Pfam" id="PF00717"/>
    </source>
</evidence>
<evidence type="ECO:0000313" key="3">
    <source>
        <dbReference type="Proteomes" id="UP000282388"/>
    </source>
</evidence>
<dbReference type="SUPFAM" id="SSF51306">
    <property type="entry name" value="LexA/Signal peptidase"/>
    <property type="match status" value="1"/>
</dbReference>
<dbReference type="InterPro" id="IPR015927">
    <property type="entry name" value="Peptidase_S24_S26A/B/C"/>
</dbReference>
<keyword evidence="3" id="KW-1185">Reference proteome</keyword>
<accession>A0A3A8EUL8</accession>
<sequence>MSKKLPIYFSDDAWSFLQKIMGTDGAPSPTVNAVFEKIQKEHALGSKFDLAQVSIKSSIELPVALERFSAGPAFSTKDHIDKSIDLNDFLIFNPISTFIGRVDSESMLNVGFEVNDPFLVDKSITAQHRDIVLALIDEREVTLKRLMITAKMTKLEIKDLFGDEDYELPPLWLKAENPAYEHIIPKDSQSISIQGVVTFNLKQFYKRPSSK</sequence>
<protein>
    <submittedName>
        <fullName evidence="2">LexA family transcriptional regulator</fullName>
    </submittedName>
</protein>
<dbReference type="RefSeq" id="WP_120401373.1">
    <property type="nucleotide sequence ID" value="NZ_RAXV01000003.1"/>
</dbReference>
<name>A0A3A8EUL8_9GAMM</name>
<dbReference type="AlphaFoldDB" id="A0A3A8EUL8"/>
<dbReference type="EMBL" id="RAXV01000003">
    <property type="protein sequence ID" value="RKG33714.1"/>
    <property type="molecule type" value="Genomic_DNA"/>
</dbReference>
<feature type="domain" description="Peptidase S24/S26A/S26B/S26C" evidence="1">
    <location>
        <begin position="64"/>
        <end position="155"/>
    </location>
</feature>
<dbReference type="CDD" id="cd06529">
    <property type="entry name" value="S24_LexA-like"/>
    <property type="match status" value="1"/>
</dbReference>
<evidence type="ECO:0000313" key="2">
    <source>
        <dbReference type="EMBL" id="RKG33714.1"/>
    </source>
</evidence>
<dbReference type="OrthoDB" id="9787787at2"/>
<comment type="caution">
    <text evidence="2">The sequence shown here is derived from an EMBL/GenBank/DDBJ whole genome shotgun (WGS) entry which is preliminary data.</text>
</comment>
<dbReference type="Gene3D" id="2.10.109.10">
    <property type="entry name" value="Umud Fragment, subunit A"/>
    <property type="match status" value="1"/>
</dbReference>